<dbReference type="GO" id="GO:0008168">
    <property type="term" value="F:methyltransferase activity"/>
    <property type="evidence" value="ECO:0007669"/>
    <property type="project" value="UniProtKB-KW"/>
</dbReference>
<dbReference type="Gene3D" id="2.20.25.10">
    <property type="match status" value="1"/>
</dbReference>
<evidence type="ECO:0000259" key="1">
    <source>
        <dbReference type="Pfam" id="PF08241"/>
    </source>
</evidence>
<dbReference type="Pfam" id="PF08241">
    <property type="entry name" value="Methyltransf_11"/>
    <property type="match status" value="1"/>
</dbReference>
<organism evidence="2 3">
    <name type="scientific">Geoalkalibacter halelectricus</name>
    <dbReference type="NCBI Taxonomy" id="2847045"/>
    <lineage>
        <taxon>Bacteria</taxon>
        <taxon>Pseudomonadati</taxon>
        <taxon>Thermodesulfobacteriota</taxon>
        <taxon>Desulfuromonadia</taxon>
        <taxon>Desulfuromonadales</taxon>
        <taxon>Geoalkalibacteraceae</taxon>
        <taxon>Geoalkalibacter</taxon>
    </lineage>
</organism>
<protein>
    <submittedName>
        <fullName evidence="2">Methyltransferase domain-containing protein</fullName>
    </submittedName>
</protein>
<dbReference type="PANTHER" id="PTHR45445">
    <property type="match status" value="1"/>
</dbReference>
<dbReference type="PANTHER" id="PTHR45445:SF2">
    <property type="entry name" value="METHYLTRANSFERASE TYPE 11 DOMAIN-CONTAINING PROTEIN"/>
    <property type="match status" value="1"/>
</dbReference>
<dbReference type="InterPro" id="IPR005651">
    <property type="entry name" value="Trm112-like"/>
</dbReference>
<dbReference type="SUPFAM" id="SSF53335">
    <property type="entry name" value="S-adenosyl-L-methionine-dependent methyltransferases"/>
    <property type="match status" value="1"/>
</dbReference>
<dbReference type="EMBL" id="CP092109">
    <property type="protein sequence ID" value="UWZ79051.1"/>
    <property type="molecule type" value="Genomic_DNA"/>
</dbReference>
<dbReference type="SUPFAM" id="SSF158997">
    <property type="entry name" value="Trm112p-like"/>
    <property type="match status" value="1"/>
</dbReference>
<dbReference type="InterPro" id="IPR029063">
    <property type="entry name" value="SAM-dependent_MTases_sf"/>
</dbReference>
<evidence type="ECO:0000313" key="3">
    <source>
        <dbReference type="Proteomes" id="UP001060414"/>
    </source>
</evidence>
<keyword evidence="2" id="KW-0808">Transferase</keyword>
<sequence>MRQSLTETLICPACLPQEKSLRLECHEGQGEDVEQGLLRCIPCGRTYPVREGIAVLLVDSPSASDADPYTQPQSLSAYLWSHFADLWDDPDATDAYRRWADLLRDSHGPFLDVGCAVGRMTLEMAADGEAAWGIDRSPAFIGAARTLARHGTLSFELIEEGDLSESRTIALPPRLRGLDVEFLVADALALPFPNGFFRRVASLNLLDKVAEPRRHLAELDRVARSSAAALLVSDPYSWSRAYAAPEQWLGGTRQGPWAGRGSDNLRRILATQCAPPWHSQEQGTVTWSIRNHARHFEQIRSHYVLAER</sequence>
<dbReference type="Proteomes" id="UP001060414">
    <property type="component" value="Chromosome"/>
</dbReference>
<dbReference type="CDD" id="cd02440">
    <property type="entry name" value="AdoMet_MTases"/>
    <property type="match status" value="1"/>
</dbReference>
<evidence type="ECO:0000313" key="2">
    <source>
        <dbReference type="EMBL" id="UWZ79051.1"/>
    </source>
</evidence>
<dbReference type="GO" id="GO:0032259">
    <property type="term" value="P:methylation"/>
    <property type="evidence" value="ECO:0007669"/>
    <property type="project" value="UniProtKB-KW"/>
</dbReference>
<proteinExistence type="predicted"/>
<dbReference type="Pfam" id="PF03966">
    <property type="entry name" value="Trm112p"/>
    <property type="match status" value="1"/>
</dbReference>
<keyword evidence="3" id="KW-1185">Reference proteome</keyword>
<gene>
    <name evidence="2" type="ORF">L9S41_15400</name>
</gene>
<keyword evidence="2" id="KW-0489">Methyltransferase</keyword>
<feature type="domain" description="Methyltransferase type 11" evidence="1">
    <location>
        <begin position="111"/>
        <end position="226"/>
    </location>
</feature>
<dbReference type="RefSeq" id="WP_260747406.1">
    <property type="nucleotide sequence ID" value="NZ_CP092109.1"/>
</dbReference>
<accession>A0ABY5ZIV0</accession>
<dbReference type="InterPro" id="IPR013216">
    <property type="entry name" value="Methyltransf_11"/>
</dbReference>
<reference evidence="2" key="1">
    <citation type="journal article" date="2022" name="Environ. Microbiol.">
        <title>Geoalkalibacter halelectricus SAP #1 sp. nov. possessing extracellular electron transfer and mineral#reducing capabilities from a haloalkaline environment.</title>
        <authorList>
            <person name="Yadav S."/>
            <person name="Singh R."/>
            <person name="Sundharam S.S."/>
            <person name="Chaudhary S."/>
            <person name="Krishnamurthi S."/>
            <person name="Patil S.A."/>
        </authorList>
    </citation>
    <scope>NUCLEOTIDE SEQUENCE</scope>
    <source>
        <strain evidence="2">SAP-1</strain>
    </source>
</reference>
<dbReference type="Gene3D" id="3.40.50.150">
    <property type="entry name" value="Vaccinia Virus protein VP39"/>
    <property type="match status" value="1"/>
</dbReference>
<name>A0ABY5ZIV0_9BACT</name>